<keyword evidence="3" id="KW-1185">Reference proteome</keyword>
<dbReference type="Proteomes" id="UP000541810">
    <property type="component" value="Unassembled WGS sequence"/>
</dbReference>
<sequence length="275" mass="31179">METISYRHVWGMNTIDTTTVERVAAEGWDGIEAGVGWLEKIDPEAKRIAERGLGLVAQVYTVRPDDAPDPIAAHLDAMRQQLETALPYQPRLINIHTGEDAWGFAEMVGFFENALAMAQELGLNVAFETHRSRCLFHPRITMDILRELPDLQINADLSHFTCVCERVEQIDDYGLIDLLARHTAYVHCRVGHSQGPQVSDPRIEQWAETREVFEGWWVRLARGMQARGLPFSYCPEFGPPPYLPLDPHTGKPVADLEEIVNWQRGRIDSLIQALD</sequence>
<feature type="domain" description="Xylose isomerase-like TIM barrel" evidence="1">
    <location>
        <begin position="21"/>
        <end position="188"/>
    </location>
</feature>
<evidence type="ECO:0000313" key="2">
    <source>
        <dbReference type="EMBL" id="MBB6428533.1"/>
    </source>
</evidence>
<evidence type="ECO:0000313" key="3">
    <source>
        <dbReference type="Proteomes" id="UP000541810"/>
    </source>
</evidence>
<dbReference type="InterPro" id="IPR036237">
    <property type="entry name" value="Xyl_isomerase-like_sf"/>
</dbReference>
<dbReference type="InterPro" id="IPR013022">
    <property type="entry name" value="Xyl_isomerase-like_TIM-brl"/>
</dbReference>
<organism evidence="2 3">
    <name type="scientific">Algisphaera agarilytica</name>
    <dbReference type="NCBI Taxonomy" id="1385975"/>
    <lineage>
        <taxon>Bacteria</taxon>
        <taxon>Pseudomonadati</taxon>
        <taxon>Planctomycetota</taxon>
        <taxon>Phycisphaerae</taxon>
        <taxon>Phycisphaerales</taxon>
        <taxon>Phycisphaeraceae</taxon>
        <taxon>Algisphaera</taxon>
    </lineage>
</organism>
<accession>A0A7X0H3R4</accession>
<dbReference type="EMBL" id="JACHGY010000001">
    <property type="protein sequence ID" value="MBB6428533.1"/>
    <property type="molecule type" value="Genomic_DNA"/>
</dbReference>
<dbReference type="SUPFAM" id="SSF51658">
    <property type="entry name" value="Xylose isomerase-like"/>
    <property type="match status" value="1"/>
</dbReference>
<dbReference type="AlphaFoldDB" id="A0A7X0H3R4"/>
<dbReference type="Gene3D" id="3.20.20.150">
    <property type="entry name" value="Divalent-metal-dependent TIM barrel enzymes"/>
    <property type="match status" value="1"/>
</dbReference>
<keyword evidence="2" id="KW-0413">Isomerase</keyword>
<dbReference type="RefSeq" id="WP_184675760.1">
    <property type="nucleotide sequence ID" value="NZ_JACHGY010000001.1"/>
</dbReference>
<comment type="caution">
    <text evidence="2">The sequence shown here is derived from an EMBL/GenBank/DDBJ whole genome shotgun (WGS) entry which is preliminary data.</text>
</comment>
<evidence type="ECO:0000259" key="1">
    <source>
        <dbReference type="Pfam" id="PF01261"/>
    </source>
</evidence>
<dbReference type="GO" id="GO:0016853">
    <property type="term" value="F:isomerase activity"/>
    <property type="evidence" value="ECO:0007669"/>
    <property type="project" value="UniProtKB-KW"/>
</dbReference>
<dbReference type="Pfam" id="PF01261">
    <property type="entry name" value="AP_endonuc_2"/>
    <property type="match status" value="1"/>
</dbReference>
<reference evidence="2 3" key="1">
    <citation type="submission" date="2020-08" db="EMBL/GenBank/DDBJ databases">
        <title>Genomic Encyclopedia of Type Strains, Phase IV (KMG-IV): sequencing the most valuable type-strain genomes for metagenomic binning, comparative biology and taxonomic classification.</title>
        <authorList>
            <person name="Goeker M."/>
        </authorList>
    </citation>
    <scope>NUCLEOTIDE SEQUENCE [LARGE SCALE GENOMIC DNA]</scope>
    <source>
        <strain evidence="2 3">DSM 103725</strain>
    </source>
</reference>
<protein>
    <submittedName>
        <fullName evidence="2">Sugar phosphate isomerase/epimerase</fullName>
    </submittedName>
</protein>
<gene>
    <name evidence="2" type="ORF">HNQ40_000339</name>
</gene>
<proteinExistence type="predicted"/>
<name>A0A7X0H3R4_9BACT</name>